<accession>A0A4Y7KXF7</accession>
<protein>
    <submittedName>
        <fullName evidence="1">Uncharacterized protein</fullName>
    </submittedName>
</protein>
<proteinExistence type="predicted"/>
<reference evidence="1 2" key="1">
    <citation type="journal article" date="2018" name="Science">
        <title>The opium poppy genome and morphinan production.</title>
        <authorList>
            <person name="Guo L."/>
            <person name="Winzer T."/>
            <person name="Yang X."/>
            <person name="Li Y."/>
            <person name="Ning Z."/>
            <person name="He Z."/>
            <person name="Teodor R."/>
            <person name="Lu Y."/>
            <person name="Bowser T.A."/>
            <person name="Graham I.A."/>
            <person name="Ye K."/>
        </authorList>
    </citation>
    <scope>NUCLEOTIDE SEQUENCE [LARGE SCALE GENOMIC DNA]</scope>
    <source>
        <strain evidence="2">cv. HN1</strain>
        <tissue evidence="1">Leaves</tissue>
    </source>
</reference>
<sequence length="113" mass="12884">MAPPVRCLIILWVAGEDKVITGLPQGSLKGLLPPLDAKDHSISPRMSLTSTVLRSTHLIDLVRFVYCRRIMYKPVSLDVHLSHELDYILFGDEEYLFLFQEAYGLRYMMSGVD</sequence>
<name>A0A4Y7KXF7_PAPSO</name>
<dbReference type="Gramene" id="RZC76761">
    <property type="protein sequence ID" value="RZC76761"/>
    <property type="gene ID" value="C5167_000936"/>
</dbReference>
<organism evidence="1 2">
    <name type="scientific">Papaver somniferum</name>
    <name type="common">Opium poppy</name>
    <dbReference type="NCBI Taxonomy" id="3469"/>
    <lineage>
        <taxon>Eukaryota</taxon>
        <taxon>Viridiplantae</taxon>
        <taxon>Streptophyta</taxon>
        <taxon>Embryophyta</taxon>
        <taxon>Tracheophyta</taxon>
        <taxon>Spermatophyta</taxon>
        <taxon>Magnoliopsida</taxon>
        <taxon>Ranunculales</taxon>
        <taxon>Papaveraceae</taxon>
        <taxon>Papaveroideae</taxon>
        <taxon>Papaver</taxon>
    </lineage>
</organism>
<dbReference type="Proteomes" id="UP000316621">
    <property type="component" value="Chromosome 9"/>
</dbReference>
<dbReference type="AlphaFoldDB" id="A0A4Y7KXF7"/>
<gene>
    <name evidence="1" type="ORF">C5167_000936</name>
</gene>
<evidence type="ECO:0000313" key="1">
    <source>
        <dbReference type="EMBL" id="RZC76761.1"/>
    </source>
</evidence>
<dbReference type="EMBL" id="CM010723">
    <property type="protein sequence ID" value="RZC76761.1"/>
    <property type="molecule type" value="Genomic_DNA"/>
</dbReference>
<evidence type="ECO:0000313" key="2">
    <source>
        <dbReference type="Proteomes" id="UP000316621"/>
    </source>
</evidence>
<keyword evidence="2" id="KW-1185">Reference proteome</keyword>